<feature type="region of interest" description="Disordered" evidence="1">
    <location>
        <begin position="47"/>
        <end position="105"/>
    </location>
</feature>
<proteinExistence type="predicted"/>
<comment type="caution">
    <text evidence="2">The sequence shown here is derived from an EMBL/GenBank/DDBJ whole genome shotgun (WGS) entry which is preliminary data.</text>
</comment>
<dbReference type="Proteomes" id="UP000677228">
    <property type="component" value="Unassembled WGS sequence"/>
</dbReference>
<sequence>MKLVKNIIISRTEAGFGFTLRHFVIYPPSTYANDLLQASYSVIIDEHQQKTSTPNTIDNSDGKHSSVGNNSGSLLTRSTPAGNNNSNNQQSMRISSNVLLLKRRM</sequence>
<evidence type="ECO:0000313" key="3">
    <source>
        <dbReference type="EMBL" id="CAF3502717.1"/>
    </source>
</evidence>
<dbReference type="EMBL" id="CAJOBA010000087">
    <property type="protein sequence ID" value="CAF3502717.1"/>
    <property type="molecule type" value="Genomic_DNA"/>
</dbReference>
<dbReference type="Proteomes" id="UP000682733">
    <property type="component" value="Unassembled WGS sequence"/>
</dbReference>
<evidence type="ECO:0000313" key="2">
    <source>
        <dbReference type="EMBL" id="CAF0728281.1"/>
    </source>
</evidence>
<organism evidence="2 4">
    <name type="scientific">Didymodactylos carnosus</name>
    <dbReference type="NCBI Taxonomy" id="1234261"/>
    <lineage>
        <taxon>Eukaryota</taxon>
        <taxon>Metazoa</taxon>
        <taxon>Spiralia</taxon>
        <taxon>Gnathifera</taxon>
        <taxon>Rotifera</taxon>
        <taxon>Eurotatoria</taxon>
        <taxon>Bdelloidea</taxon>
        <taxon>Philodinida</taxon>
        <taxon>Philodinidae</taxon>
        <taxon>Didymodactylos</taxon>
    </lineage>
</organism>
<dbReference type="InterPro" id="IPR036034">
    <property type="entry name" value="PDZ_sf"/>
</dbReference>
<accession>A0A8S2CKS2</accession>
<dbReference type="AlphaFoldDB" id="A0A8S2CKS2"/>
<dbReference type="EMBL" id="CAJNOK010000087">
    <property type="protein sequence ID" value="CAF0728281.1"/>
    <property type="molecule type" value="Genomic_DNA"/>
</dbReference>
<dbReference type="Gene3D" id="2.30.42.10">
    <property type="match status" value="1"/>
</dbReference>
<feature type="compositionally biased region" description="Polar residues" evidence="1">
    <location>
        <begin position="50"/>
        <end position="59"/>
    </location>
</feature>
<gene>
    <name evidence="2" type="ORF">OVA965_LOCUS605</name>
    <name evidence="3" type="ORF">TMI583_LOCUS605</name>
</gene>
<evidence type="ECO:0000256" key="1">
    <source>
        <dbReference type="SAM" id="MobiDB-lite"/>
    </source>
</evidence>
<evidence type="ECO:0000313" key="4">
    <source>
        <dbReference type="Proteomes" id="UP000677228"/>
    </source>
</evidence>
<feature type="compositionally biased region" description="Polar residues" evidence="1">
    <location>
        <begin position="66"/>
        <end position="98"/>
    </location>
</feature>
<protein>
    <submittedName>
        <fullName evidence="2">Uncharacterized protein</fullName>
    </submittedName>
</protein>
<reference evidence="2" key="1">
    <citation type="submission" date="2021-02" db="EMBL/GenBank/DDBJ databases">
        <authorList>
            <person name="Nowell W R."/>
        </authorList>
    </citation>
    <scope>NUCLEOTIDE SEQUENCE</scope>
</reference>
<name>A0A8S2CKS2_9BILA</name>